<evidence type="ECO:0000313" key="3">
    <source>
        <dbReference type="Proteomes" id="UP001201262"/>
    </source>
</evidence>
<dbReference type="EMBL" id="JAJTJA010000008">
    <property type="protein sequence ID" value="KAH8695121.1"/>
    <property type="molecule type" value="Genomic_DNA"/>
</dbReference>
<organism evidence="2 3">
    <name type="scientific">Talaromyces proteolyticus</name>
    <dbReference type="NCBI Taxonomy" id="1131652"/>
    <lineage>
        <taxon>Eukaryota</taxon>
        <taxon>Fungi</taxon>
        <taxon>Dikarya</taxon>
        <taxon>Ascomycota</taxon>
        <taxon>Pezizomycotina</taxon>
        <taxon>Eurotiomycetes</taxon>
        <taxon>Eurotiomycetidae</taxon>
        <taxon>Eurotiales</taxon>
        <taxon>Trichocomaceae</taxon>
        <taxon>Talaromyces</taxon>
        <taxon>Talaromyces sect. Bacilispori</taxon>
    </lineage>
</organism>
<feature type="region of interest" description="Disordered" evidence="1">
    <location>
        <begin position="149"/>
        <end position="215"/>
    </location>
</feature>
<comment type="caution">
    <text evidence="2">The sequence shown here is derived from an EMBL/GenBank/DDBJ whole genome shotgun (WGS) entry which is preliminary data.</text>
</comment>
<evidence type="ECO:0000313" key="2">
    <source>
        <dbReference type="EMBL" id="KAH8695121.1"/>
    </source>
</evidence>
<dbReference type="GeneID" id="70250917"/>
<name>A0AAD4KR01_9EURO</name>
<feature type="compositionally biased region" description="Basic and acidic residues" evidence="1">
    <location>
        <begin position="164"/>
        <end position="189"/>
    </location>
</feature>
<reference evidence="2" key="1">
    <citation type="submission" date="2021-12" db="EMBL/GenBank/DDBJ databases">
        <title>Convergent genome expansion in fungi linked to evolution of root-endophyte symbiosis.</title>
        <authorList>
            <consortium name="DOE Joint Genome Institute"/>
            <person name="Ke Y.-H."/>
            <person name="Bonito G."/>
            <person name="Liao H.-L."/>
            <person name="Looney B."/>
            <person name="Rojas-Flechas A."/>
            <person name="Nash J."/>
            <person name="Hameed K."/>
            <person name="Schadt C."/>
            <person name="Martin F."/>
            <person name="Crous P.W."/>
            <person name="Miettinen O."/>
            <person name="Magnuson J.K."/>
            <person name="Labbe J."/>
            <person name="Jacobson D."/>
            <person name="Doktycz M.J."/>
            <person name="Veneault-Fourrey C."/>
            <person name="Kuo A."/>
            <person name="Mondo S."/>
            <person name="Calhoun S."/>
            <person name="Riley R."/>
            <person name="Ohm R."/>
            <person name="LaButti K."/>
            <person name="Andreopoulos B."/>
            <person name="Pangilinan J."/>
            <person name="Nolan M."/>
            <person name="Tritt A."/>
            <person name="Clum A."/>
            <person name="Lipzen A."/>
            <person name="Daum C."/>
            <person name="Barry K."/>
            <person name="Grigoriev I.V."/>
            <person name="Vilgalys R."/>
        </authorList>
    </citation>
    <scope>NUCLEOTIDE SEQUENCE</scope>
    <source>
        <strain evidence="2">PMI_201</strain>
    </source>
</reference>
<sequence>MFWWNSLQGAQWHSTFVFVFGQQADFNSSCESVTALQHFARTVATSYDSDYHSSLLRPINYLQKLPRVFSKTTDQSCECGGNFEGVVGRVESVPLDVDEVFVFSGSFQENEGSLWNFKLDSKVFTSGETEHISNQEKGAASVISKEDGDENMNEYMPRNPEILTDNHTEHDSHTRSAKEPIRNKGIADGRHKKSKKKDKSDLKEKNEEDKKPMLI</sequence>
<accession>A0AAD4KR01</accession>
<evidence type="ECO:0000256" key="1">
    <source>
        <dbReference type="SAM" id="MobiDB-lite"/>
    </source>
</evidence>
<dbReference type="AlphaFoldDB" id="A0AAD4KR01"/>
<feature type="compositionally biased region" description="Basic and acidic residues" evidence="1">
    <location>
        <begin position="198"/>
        <end position="215"/>
    </location>
</feature>
<protein>
    <submittedName>
        <fullName evidence="2">Uncharacterized protein</fullName>
    </submittedName>
</protein>
<dbReference type="Proteomes" id="UP001201262">
    <property type="component" value="Unassembled WGS sequence"/>
</dbReference>
<dbReference type="RefSeq" id="XP_046070263.1">
    <property type="nucleotide sequence ID" value="XM_046220630.1"/>
</dbReference>
<gene>
    <name evidence="2" type="ORF">BGW36DRAFT_429009</name>
</gene>
<keyword evidence="3" id="KW-1185">Reference proteome</keyword>
<proteinExistence type="predicted"/>